<keyword evidence="7 8" id="KW-0472">Membrane</keyword>
<dbReference type="Gene3D" id="1.20.1720.10">
    <property type="entry name" value="Multidrug resistance protein D"/>
    <property type="match status" value="1"/>
</dbReference>
<reference evidence="10 11" key="1">
    <citation type="submission" date="2017-09" db="EMBL/GenBank/DDBJ databases">
        <title>Bacterial strain isolated from the female urinary microbiota.</title>
        <authorList>
            <person name="Thomas-White K."/>
            <person name="Kumar N."/>
            <person name="Forster S."/>
            <person name="Putonti C."/>
            <person name="Lawley T."/>
            <person name="Wolfe A.J."/>
        </authorList>
    </citation>
    <scope>NUCLEOTIDE SEQUENCE [LARGE SCALE GENOMIC DNA]</scope>
    <source>
        <strain evidence="10 11">UMB0792</strain>
    </source>
</reference>
<feature type="transmembrane region" description="Helical" evidence="8">
    <location>
        <begin position="76"/>
        <end position="95"/>
    </location>
</feature>
<organism evidence="10 11">
    <name type="scientific">Corynebacterium tuscaniense</name>
    <dbReference type="NCBI Taxonomy" id="302449"/>
    <lineage>
        <taxon>Bacteria</taxon>
        <taxon>Bacillati</taxon>
        <taxon>Actinomycetota</taxon>
        <taxon>Actinomycetes</taxon>
        <taxon>Mycobacteriales</taxon>
        <taxon>Corynebacteriaceae</taxon>
        <taxon>Corynebacterium</taxon>
    </lineage>
</organism>
<feature type="transmembrane region" description="Helical" evidence="8">
    <location>
        <begin position="199"/>
        <end position="221"/>
    </location>
</feature>
<feature type="transmembrane region" description="Helical" evidence="8">
    <location>
        <begin position="403"/>
        <end position="421"/>
    </location>
</feature>
<evidence type="ECO:0000256" key="7">
    <source>
        <dbReference type="ARBA" id="ARBA00023136"/>
    </source>
</evidence>
<dbReference type="InterPro" id="IPR005829">
    <property type="entry name" value="Sugar_transporter_CS"/>
</dbReference>
<dbReference type="Pfam" id="PF07690">
    <property type="entry name" value="MFS_1"/>
    <property type="match status" value="1"/>
</dbReference>
<feature type="transmembrane region" description="Helical" evidence="8">
    <location>
        <begin position="303"/>
        <end position="323"/>
    </location>
</feature>
<comment type="subcellular location">
    <subcellularLocation>
        <location evidence="1">Cell membrane</location>
        <topology evidence="1">Multi-pass membrane protein</topology>
    </subcellularLocation>
</comment>
<dbReference type="InterPro" id="IPR004638">
    <property type="entry name" value="EmrB-like"/>
</dbReference>
<dbReference type="PROSITE" id="PS50850">
    <property type="entry name" value="MFS"/>
    <property type="match status" value="1"/>
</dbReference>
<feature type="transmembrane region" description="Helical" evidence="8">
    <location>
        <begin position="46"/>
        <end position="64"/>
    </location>
</feature>
<feature type="transmembrane region" description="Helical" evidence="8">
    <location>
        <begin position="12"/>
        <end position="34"/>
    </location>
</feature>
<dbReference type="CDD" id="cd17502">
    <property type="entry name" value="MFS_Azr1_MDR_like"/>
    <property type="match status" value="1"/>
</dbReference>
<name>A0A2N6T865_9CORY</name>
<gene>
    <name evidence="10" type="ORF">CJ203_01120</name>
</gene>
<dbReference type="AlphaFoldDB" id="A0A2N6T865"/>
<feature type="transmembrane region" description="Helical" evidence="8">
    <location>
        <begin position="359"/>
        <end position="382"/>
    </location>
</feature>
<keyword evidence="6 8" id="KW-1133">Transmembrane helix</keyword>
<dbReference type="Proteomes" id="UP000235836">
    <property type="component" value="Unassembled WGS sequence"/>
</dbReference>
<dbReference type="EMBL" id="PNHG01000001">
    <property type="protein sequence ID" value="PMC65498.1"/>
    <property type="molecule type" value="Genomic_DNA"/>
</dbReference>
<dbReference type="PRINTS" id="PR01036">
    <property type="entry name" value="TCRTETB"/>
</dbReference>
<evidence type="ECO:0000256" key="1">
    <source>
        <dbReference type="ARBA" id="ARBA00004651"/>
    </source>
</evidence>
<dbReference type="GO" id="GO:0022857">
    <property type="term" value="F:transmembrane transporter activity"/>
    <property type="evidence" value="ECO:0007669"/>
    <property type="project" value="InterPro"/>
</dbReference>
<keyword evidence="11" id="KW-1185">Reference proteome</keyword>
<dbReference type="GO" id="GO:0005886">
    <property type="term" value="C:plasma membrane"/>
    <property type="evidence" value="ECO:0007669"/>
    <property type="project" value="UniProtKB-SubCell"/>
</dbReference>
<dbReference type="RefSeq" id="WP_102723231.1">
    <property type="nucleotide sequence ID" value="NZ_PNHG01000001.1"/>
</dbReference>
<dbReference type="InterPro" id="IPR020846">
    <property type="entry name" value="MFS_dom"/>
</dbReference>
<evidence type="ECO:0000256" key="5">
    <source>
        <dbReference type="ARBA" id="ARBA00022692"/>
    </source>
</evidence>
<evidence type="ECO:0000259" key="9">
    <source>
        <dbReference type="PROSITE" id="PS50850"/>
    </source>
</evidence>
<accession>A0A2N6T865</accession>
<feature type="transmembrane region" description="Helical" evidence="8">
    <location>
        <begin position="135"/>
        <end position="153"/>
    </location>
</feature>
<feature type="transmembrane region" description="Helical" evidence="8">
    <location>
        <begin position="101"/>
        <end position="123"/>
    </location>
</feature>
<dbReference type="PROSITE" id="PS00217">
    <property type="entry name" value="SUGAR_TRANSPORT_2"/>
    <property type="match status" value="1"/>
</dbReference>
<protein>
    <submittedName>
        <fullName evidence="10">MFS transporter</fullName>
    </submittedName>
</protein>
<evidence type="ECO:0000313" key="11">
    <source>
        <dbReference type="Proteomes" id="UP000235836"/>
    </source>
</evidence>
<dbReference type="Gene3D" id="1.20.1250.20">
    <property type="entry name" value="MFS general substrate transporter like domains"/>
    <property type="match status" value="1"/>
</dbReference>
<evidence type="ECO:0000256" key="8">
    <source>
        <dbReference type="SAM" id="Phobius"/>
    </source>
</evidence>
<feature type="transmembrane region" description="Helical" evidence="8">
    <location>
        <begin position="482"/>
        <end position="500"/>
    </location>
</feature>
<keyword evidence="3" id="KW-0813">Transport</keyword>
<feature type="transmembrane region" description="Helical" evidence="8">
    <location>
        <begin position="268"/>
        <end position="291"/>
    </location>
</feature>
<evidence type="ECO:0000313" key="10">
    <source>
        <dbReference type="EMBL" id="PMC65498.1"/>
    </source>
</evidence>
<dbReference type="PANTHER" id="PTHR23501:SF197">
    <property type="entry name" value="COMD"/>
    <property type="match status" value="1"/>
</dbReference>
<keyword evidence="4" id="KW-1003">Cell membrane</keyword>
<evidence type="ECO:0000256" key="4">
    <source>
        <dbReference type="ARBA" id="ARBA00022475"/>
    </source>
</evidence>
<dbReference type="FunFam" id="1.20.1720.10:FF:000004">
    <property type="entry name" value="EmrB/QacA family drug resistance transporter"/>
    <property type="match status" value="1"/>
</dbReference>
<keyword evidence="5 8" id="KW-0812">Transmembrane</keyword>
<dbReference type="PANTHER" id="PTHR23501">
    <property type="entry name" value="MAJOR FACILITATOR SUPERFAMILY"/>
    <property type="match status" value="1"/>
</dbReference>
<comment type="similarity">
    <text evidence="2">Belongs to the major facilitator superfamily. TCR/Tet family.</text>
</comment>
<feature type="transmembrane region" description="Helical" evidence="8">
    <location>
        <begin position="165"/>
        <end position="187"/>
    </location>
</feature>
<feature type="transmembrane region" description="Helical" evidence="8">
    <location>
        <begin position="335"/>
        <end position="353"/>
    </location>
</feature>
<dbReference type="NCBIfam" id="TIGR00711">
    <property type="entry name" value="efflux_EmrB"/>
    <property type="match status" value="1"/>
</dbReference>
<evidence type="ECO:0000256" key="3">
    <source>
        <dbReference type="ARBA" id="ARBA00022448"/>
    </source>
</evidence>
<dbReference type="SUPFAM" id="SSF103473">
    <property type="entry name" value="MFS general substrate transporter"/>
    <property type="match status" value="1"/>
</dbReference>
<dbReference type="InterPro" id="IPR011701">
    <property type="entry name" value="MFS"/>
</dbReference>
<feature type="transmembrane region" description="Helical" evidence="8">
    <location>
        <begin position="227"/>
        <end position="247"/>
    </location>
</feature>
<proteinExistence type="inferred from homology"/>
<comment type="caution">
    <text evidence="10">The sequence shown here is derived from an EMBL/GenBank/DDBJ whole genome shotgun (WGS) entry which is preliminary data.</text>
</comment>
<sequence>MVDTQKPNVGLVFAALLITMLMSSLGQMIFASALPTIVGELGGDEHMSWVISAFMVTMTIALPIYGKLGDGLGRKWFYITGIAFFIAGSTLGGFANSMTVLIIGRAVQGFGAGGMMINSQAIIAEVVPARQRGKYMGIMGAVFGISSVLGPVLGGWFTDGPGWRWGLWMNIPLGLLAMTVATLVLHLSKGSREGFRFDWPGAALLTVATSTLILATTWGGLQYPWTSARILGLLATSAVAAAIFVAVELRTKNPLVPMHLFRNRNMTLTTAAGVVLGVAMTGVMAYLPTYLQMVHALTPTEAGFMMVPMVGGMILTSTGSGALISRRGNYKKFPIIGLCIVAVGCFLLSRLTVDTGLGTLGVFIFVYGFGLGLVMQVLILIVQNSFPLAVVGTATAANNFFRQIGMSVGASMVGTMFIHNMQNNMAERLPAAFAAMGPDGAQYSEAFQGGAAQSLTPGTVNQLPQPLRDVIASSYNDGLTPIFLLLIPLVLAAALVLLPVREDKLKETVD</sequence>
<evidence type="ECO:0000256" key="6">
    <source>
        <dbReference type="ARBA" id="ARBA00022989"/>
    </source>
</evidence>
<dbReference type="InterPro" id="IPR036259">
    <property type="entry name" value="MFS_trans_sf"/>
</dbReference>
<evidence type="ECO:0000256" key="2">
    <source>
        <dbReference type="ARBA" id="ARBA00007520"/>
    </source>
</evidence>
<feature type="domain" description="Major facilitator superfamily (MFS) profile" evidence="9">
    <location>
        <begin position="12"/>
        <end position="505"/>
    </location>
</feature>